<evidence type="ECO:0000259" key="10">
    <source>
        <dbReference type="Pfam" id="PF23559"/>
    </source>
</evidence>
<evidence type="ECO:0000256" key="1">
    <source>
        <dbReference type="ARBA" id="ARBA00008894"/>
    </source>
</evidence>
<dbReference type="CDD" id="cd14798">
    <property type="entry name" value="RX-CC_like"/>
    <property type="match status" value="1"/>
</dbReference>
<dbReference type="Pfam" id="PF00931">
    <property type="entry name" value="NB-ARC"/>
    <property type="match status" value="1"/>
</dbReference>
<dbReference type="SUPFAM" id="SSF52058">
    <property type="entry name" value="L domain-like"/>
    <property type="match status" value="1"/>
</dbReference>
<proteinExistence type="inferred from homology"/>
<dbReference type="Gene3D" id="3.40.50.300">
    <property type="entry name" value="P-loop containing nucleotide triphosphate hydrolases"/>
    <property type="match status" value="1"/>
</dbReference>
<evidence type="ECO:0000256" key="3">
    <source>
        <dbReference type="ARBA" id="ARBA00022737"/>
    </source>
</evidence>
<dbReference type="InterPro" id="IPR058922">
    <property type="entry name" value="WHD_DRP"/>
</dbReference>
<dbReference type="InterPro" id="IPR041118">
    <property type="entry name" value="Rx_N"/>
</dbReference>
<gene>
    <name evidence="12" type="ORF">U9M48_005052</name>
</gene>
<accession>A0AAQ3PWM8</accession>
<keyword evidence="2" id="KW-0433">Leucine-rich repeat</keyword>
<dbReference type="InterPro" id="IPR027417">
    <property type="entry name" value="P-loop_NTPase"/>
</dbReference>
<dbReference type="InterPro" id="IPR055414">
    <property type="entry name" value="LRR_R13L4/SHOC2-like"/>
</dbReference>
<keyword evidence="13" id="KW-1185">Reference proteome</keyword>
<dbReference type="EMBL" id="CP144745">
    <property type="protein sequence ID" value="WVZ54217.1"/>
    <property type="molecule type" value="Genomic_DNA"/>
</dbReference>
<keyword evidence="5" id="KW-0611">Plant defense</keyword>
<comment type="similarity">
    <text evidence="1">Belongs to the disease resistance NB-LRR family.</text>
</comment>
<dbReference type="InterPro" id="IPR036388">
    <property type="entry name" value="WH-like_DNA-bd_sf"/>
</dbReference>
<keyword evidence="3" id="KW-0677">Repeat</keyword>
<evidence type="ECO:0000313" key="13">
    <source>
        <dbReference type="Proteomes" id="UP001341281"/>
    </source>
</evidence>
<feature type="domain" description="Disease resistance R13L4/SHOC-2-like LRR" evidence="11">
    <location>
        <begin position="571"/>
        <end position="926"/>
    </location>
</feature>
<feature type="domain" description="Disease resistance N-terminal" evidence="9">
    <location>
        <begin position="10"/>
        <end position="90"/>
    </location>
</feature>
<keyword evidence="6" id="KW-0067">ATP-binding</keyword>
<dbReference type="InterPro" id="IPR042197">
    <property type="entry name" value="Apaf_helical"/>
</dbReference>
<dbReference type="PANTHER" id="PTHR36766">
    <property type="entry name" value="PLANT BROAD-SPECTRUM MILDEW RESISTANCE PROTEIN RPW8"/>
    <property type="match status" value="1"/>
</dbReference>
<evidence type="ECO:0000256" key="4">
    <source>
        <dbReference type="ARBA" id="ARBA00022741"/>
    </source>
</evidence>
<keyword evidence="7" id="KW-0175">Coiled coil</keyword>
<dbReference type="SUPFAM" id="SSF52540">
    <property type="entry name" value="P-loop containing nucleoside triphosphate hydrolases"/>
    <property type="match status" value="1"/>
</dbReference>
<keyword evidence="4" id="KW-0547">Nucleotide-binding</keyword>
<evidence type="ECO:0000256" key="5">
    <source>
        <dbReference type="ARBA" id="ARBA00022821"/>
    </source>
</evidence>
<feature type="domain" description="Disease resistance protein winged helix" evidence="10">
    <location>
        <begin position="441"/>
        <end position="508"/>
    </location>
</feature>
<dbReference type="Gene3D" id="1.20.5.4130">
    <property type="match status" value="1"/>
</dbReference>
<dbReference type="Pfam" id="PF18052">
    <property type="entry name" value="Rx_N"/>
    <property type="match status" value="1"/>
</dbReference>
<dbReference type="InterPro" id="IPR038005">
    <property type="entry name" value="RX-like_CC"/>
</dbReference>
<dbReference type="GO" id="GO:0043531">
    <property type="term" value="F:ADP binding"/>
    <property type="evidence" value="ECO:0007669"/>
    <property type="project" value="InterPro"/>
</dbReference>
<organism evidence="12 13">
    <name type="scientific">Paspalum notatum var. saurae</name>
    <dbReference type="NCBI Taxonomy" id="547442"/>
    <lineage>
        <taxon>Eukaryota</taxon>
        <taxon>Viridiplantae</taxon>
        <taxon>Streptophyta</taxon>
        <taxon>Embryophyta</taxon>
        <taxon>Tracheophyta</taxon>
        <taxon>Spermatophyta</taxon>
        <taxon>Magnoliopsida</taxon>
        <taxon>Liliopsida</taxon>
        <taxon>Poales</taxon>
        <taxon>Poaceae</taxon>
        <taxon>PACMAD clade</taxon>
        <taxon>Panicoideae</taxon>
        <taxon>Andropogonodae</taxon>
        <taxon>Paspaleae</taxon>
        <taxon>Paspalinae</taxon>
        <taxon>Paspalum</taxon>
    </lineage>
</organism>
<feature type="domain" description="NB-ARC" evidence="8">
    <location>
        <begin position="196"/>
        <end position="351"/>
    </location>
</feature>
<evidence type="ECO:0000259" key="11">
    <source>
        <dbReference type="Pfam" id="PF23598"/>
    </source>
</evidence>
<dbReference type="Pfam" id="PF23598">
    <property type="entry name" value="LRR_14"/>
    <property type="match status" value="1"/>
</dbReference>
<evidence type="ECO:0000259" key="8">
    <source>
        <dbReference type="Pfam" id="PF00931"/>
    </source>
</evidence>
<dbReference type="Pfam" id="PF23559">
    <property type="entry name" value="WHD_DRP"/>
    <property type="match status" value="1"/>
</dbReference>
<dbReference type="Proteomes" id="UP001341281">
    <property type="component" value="Chromosome 01"/>
</dbReference>
<dbReference type="AlphaFoldDB" id="A0AAQ3PWM8"/>
<dbReference type="GO" id="GO:0006952">
    <property type="term" value="P:defense response"/>
    <property type="evidence" value="ECO:0007669"/>
    <property type="project" value="UniProtKB-KW"/>
</dbReference>
<dbReference type="GO" id="GO:0005524">
    <property type="term" value="F:ATP binding"/>
    <property type="evidence" value="ECO:0007669"/>
    <property type="project" value="UniProtKB-KW"/>
</dbReference>
<evidence type="ECO:0000256" key="6">
    <source>
        <dbReference type="ARBA" id="ARBA00022840"/>
    </source>
</evidence>
<dbReference type="PRINTS" id="PR00364">
    <property type="entry name" value="DISEASERSIST"/>
</dbReference>
<dbReference type="InterPro" id="IPR002182">
    <property type="entry name" value="NB-ARC"/>
</dbReference>
<dbReference type="InterPro" id="IPR032675">
    <property type="entry name" value="LRR_dom_sf"/>
</dbReference>
<evidence type="ECO:0000313" key="12">
    <source>
        <dbReference type="EMBL" id="WVZ54217.1"/>
    </source>
</evidence>
<dbReference type="Gene3D" id="3.80.10.10">
    <property type="entry name" value="Ribonuclease Inhibitor"/>
    <property type="match status" value="2"/>
</dbReference>
<dbReference type="Gene3D" id="1.10.8.430">
    <property type="entry name" value="Helical domain of apoptotic protease-activating factors"/>
    <property type="match status" value="1"/>
</dbReference>
<evidence type="ECO:0000256" key="2">
    <source>
        <dbReference type="ARBA" id="ARBA00022614"/>
    </source>
</evidence>
<reference evidence="12 13" key="1">
    <citation type="submission" date="2024-02" db="EMBL/GenBank/DDBJ databases">
        <title>High-quality chromosome-scale genome assembly of Pensacola bahiagrass (Paspalum notatum Flugge var. saurae).</title>
        <authorList>
            <person name="Vega J.M."/>
            <person name="Podio M."/>
            <person name="Orjuela J."/>
            <person name="Siena L.A."/>
            <person name="Pessino S.C."/>
            <person name="Combes M.C."/>
            <person name="Mariac C."/>
            <person name="Albertini E."/>
            <person name="Pupilli F."/>
            <person name="Ortiz J.P.A."/>
            <person name="Leblanc O."/>
        </authorList>
    </citation>
    <scope>NUCLEOTIDE SEQUENCE [LARGE SCALE GENOMIC DNA]</scope>
    <source>
        <strain evidence="12">R1</strain>
        <tissue evidence="12">Leaf</tissue>
    </source>
</reference>
<name>A0AAQ3PWM8_PASNO</name>
<dbReference type="GO" id="GO:0051707">
    <property type="term" value="P:response to other organism"/>
    <property type="evidence" value="ECO:0007669"/>
    <property type="project" value="UniProtKB-ARBA"/>
</dbReference>
<protein>
    <submittedName>
        <fullName evidence="12">Uncharacterized protein</fullName>
    </submittedName>
</protein>
<evidence type="ECO:0000259" key="9">
    <source>
        <dbReference type="Pfam" id="PF18052"/>
    </source>
</evidence>
<dbReference type="PANTHER" id="PTHR36766:SF36">
    <property type="entry name" value="AAA+ ATPASE DOMAIN-CONTAINING PROTEIN"/>
    <property type="match status" value="1"/>
</dbReference>
<sequence length="1153" mass="130730">MAGVLDALASYVQNMLMEMAKEEVHILLGVTGEIENMGVKLGDLKNFLADADRRNITDLGVQSWVNELRRAMYDATDILDLCQFKAMEKGPSQDMGCFNPLLFCMRNPLHAHDIGRRIKKLNERLDGIKARSASFNFINLGSYEDRGGNLVSPSFGTRETSGGLDESGLVGEKIEEDTRNLVEMLTQDYQTHQQYSKMMVFAIVGVGGIGKTTLAQKIFNNEIIKQEFSKKIWLSVNQDFNQNEILRRAITEAGADYLAAGNTKASLERALMEALKGHKTLLILDDVWDHRVWEGLLRTPLVNATLGHGSRVLVTTRHDTVARGMLAEKPYHHVNKLELEDAWLLLKMQVVGNGNNEQNVDTLRDIGMEIIAKCDGLPLAVKVMGGILRQRKTCRSDWENILNDSIWSVCQMPVELNNAVYLSYQDLHPNLKPCFLHYALLPKGTRFWDSTIVAMWISEGFVHGNSCDLQVLGQQYYNQLIARNLIEPSQEYVDQVVCNMHDVVRSFAQYVSRHEALIAHESEFGLTDKLSSQNVIRLSLQTKEPESNEIAWSSIQAHISLRTLILVGKIKINPGDSLSSFSCLRTLHIQDGNFDALSEHLVKLKHLRYLCIKATDTSRLPENIAKMKFLQHIDLADCEHLEKLPSSIGKLNQLRYLALEGTGIDNVPKGFDGLTNLRILHGFPVHLDVDWCSLEELGPLNQLKHLGIRGLEKVSSSSFAKKTRLLEKMRLSSLNMSCTIRRGGEDDHHLQLVAEEEQGQIEKVFDELCPPPCLENLCIYGYFGQRLPRWMMSATAMPLGSLRILTIDDLACSTELPNGLCELPCLELLQIGSAPAIKRVGHEFMCCSHSQQVAAMFPRLLELSLVGMVELVEWEWEEKLHAMPILEMLLLERCKLRHVPPGITFHARCLKTLCISDVKHLSSLENFPSVIHLDVCRNIDLDTICNLPKLHKLDIIKCPKMKVLKGVPALQRLILEDYDMEIVPRYLQDVKPRCLLLDCSLSLLTCIAAGKSSPEWDKLNHIQQVKAYAHGEDSPRKWYVLYTREPFRFETNISRSAIAQSRVWRTWLPYSKTCPIEDEWPVGRHVCADKCLPLCERFRCNAYCHLVGWLGEACLHCCEAARIDPPPSDQWTEAPRYPGYTRFIRRQKQMSRA</sequence>
<dbReference type="Gene3D" id="1.10.10.10">
    <property type="entry name" value="Winged helix-like DNA-binding domain superfamily/Winged helix DNA-binding domain"/>
    <property type="match status" value="1"/>
</dbReference>
<evidence type="ECO:0000256" key="7">
    <source>
        <dbReference type="ARBA" id="ARBA00023054"/>
    </source>
</evidence>